<gene>
    <name evidence="1" type="ORF">HP555_12265</name>
</gene>
<reference evidence="1 2" key="1">
    <citation type="submission" date="2020-05" db="EMBL/GenBank/DDBJ databases">
        <title>Complete genome of Desulfobulbus oligotrophicus.</title>
        <authorList>
            <person name="Podar M."/>
        </authorList>
    </citation>
    <scope>NUCLEOTIDE SEQUENCE [LARGE SCALE GENOMIC DNA]</scope>
    <source>
        <strain evidence="1 2">Prop6</strain>
    </source>
</reference>
<sequence>MSENKRNIFIGFLGTNQYVPCNYRFNSADTPIPNIRFIQEACIRHWCTDWTA</sequence>
<organism evidence="1 2">
    <name type="scientific">Desulfobulbus oligotrophicus</name>
    <dbReference type="NCBI Taxonomy" id="1909699"/>
    <lineage>
        <taxon>Bacteria</taxon>
        <taxon>Pseudomonadati</taxon>
        <taxon>Thermodesulfobacteriota</taxon>
        <taxon>Desulfobulbia</taxon>
        <taxon>Desulfobulbales</taxon>
        <taxon>Desulfobulbaceae</taxon>
        <taxon>Desulfobulbus</taxon>
    </lineage>
</organism>
<protein>
    <submittedName>
        <fullName evidence="1">Uncharacterized protein</fullName>
    </submittedName>
</protein>
<evidence type="ECO:0000313" key="1">
    <source>
        <dbReference type="EMBL" id="QQG66588.1"/>
    </source>
</evidence>
<name>A0A7T6ARI3_9BACT</name>
<dbReference type="AlphaFoldDB" id="A0A7T6ARI3"/>
<dbReference type="RefSeq" id="WP_199262868.1">
    <property type="nucleotide sequence ID" value="NZ_CP054140.1"/>
</dbReference>
<dbReference type="Proteomes" id="UP000596092">
    <property type="component" value="Chromosome"/>
</dbReference>
<keyword evidence="2" id="KW-1185">Reference proteome</keyword>
<accession>A0A7T6ARI3</accession>
<proteinExistence type="predicted"/>
<dbReference type="EMBL" id="CP054140">
    <property type="protein sequence ID" value="QQG66588.1"/>
    <property type="molecule type" value="Genomic_DNA"/>
</dbReference>
<dbReference type="KEGG" id="dog:HP555_12265"/>
<evidence type="ECO:0000313" key="2">
    <source>
        <dbReference type="Proteomes" id="UP000596092"/>
    </source>
</evidence>